<evidence type="ECO:0000313" key="1">
    <source>
        <dbReference type="EMBL" id="SYZ67899.1"/>
    </source>
</evidence>
<proteinExistence type="predicted"/>
<evidence type="ECO:0000313" key="2">
    <source>
        <dbReference type="Proteomes" id="UP000319462"/>
    </source>
</evidence>
<protein>
    <submittedName>
        <fullName evidence="1">Hypothetical_protein</fullName>
    </submittedName>
</protein>
<dbReference type="Proteomes" id="UP000319462">
    <property type="component" value="Chromosome 30"/>
</dbReference>
<name>A0A3P3ZCF7_LEIBR</name>
<organism evidence="1 2">
    <name type="scientific">Leishmania braziliensis MHOM/BR/75/M2904</name>
    <dbReference type="NCBI Taxonomy" id="420245"/>
    <lineage>
        <taxon>Eukaryota</taxon>
        <taxon>Discoba</taxon>
        <taxon>Euglenozoa</taxon>
        <taxon>Kinetoplastea</taxon>
        <taxon>Metakinetoplastina</taxon>
        <taxon>Trypanosomatida</taxon>
        <taxon>Trypanosomatidae</taxon>
        <taxon>Leishmaniinae</taxon>
        <taxon>Leishmania</taxon>
        <taxon>Leishmania braziliensis species complex</taxon>
    </lineage>
</organism>
<gene>
    <name evidence="1" type="ORF">LBRM2904_30.0850</name>
</gene>
<dbReference type="AlphaFoldDB" id="A0A3P3ZCF7"/>
<reference evidence="1 2" key="1">
    <citation type="submission" date="2018-09" db="EMBL/GenBank/DDBJ databases">
        <authorList>
            <person name="Peiro R."/>
            <person name="Begona"/>
            <person name="Cbmso G."/>
            <person name="Lopez M."/>
            <person name="Gonzalez S."/>
        </authorList>
    </citation>
    <scope>NUCLEOTIDE SEQUENCE [LARGE SCALE GENOMIC DNA]</scope>
</reference>
<accession>A0A3P3ZCF7</accession>
<dbReference type="EMBL" id="LS997629">
    <property type="protein sequence ID" value="SYZ67899.1"/>
    <property type="molecule type" value="Genomic_DNA"/>
</dbReference>
<sequence>MSGFWSFRESGAGSAAAGRSANGLRQLDLAVTQVLPVGVEFKMTTLSTAQEDAHAHVVMREAPHIEKVEWTGGMDCSPTHKLTRQVDFSLSQSTSVEANDVVNVEGDWANAHLVERDEVVDAIQCKWWETLDADVRPGLLLPSASTTPMKVGTPDAETLGLVRELLSHASDSAPKKTAVRSSDNALLRCEVPLSKRKEQRTCLDRSPASEVPIELRKHAKHTASRSFHPTVPRGPSLHTERLARLRGQCVSTATMQRSEGEIGRGKACRCSQDHDGVTKAITVAFQLSSRPEGQCRCERESSSGTGTATPLETQSEVFSPSAVLQGVLCAHTKGISLSSATAVRMETLQQREELLLLRRSFTMWLTAASQRYIQQCAASYHCFLMQCINDTIGDTTSRVKREVDA</sequence>